<gene>
    <name evidence="1" type="ORF">J2S43_002620</name>
</gene>
<accession>A0ABT9MRN9</accession>
<comment type="caution">
    <text evidence="1">The sequence shown here is derived from an EMBL/GenBank/DDBJ whole genome shotgun (WGS) entry which is preliminary data.</text>
</comment>
<protein>
    <submittedName>
        <fullName evidence="1">Uncharacterized protein</fullName>
    </submittedName>
</protein>
<dbReference type="Proteomes" id="UP001240984">
    <property type="component" value="Unassembled WGS sequence"/>
</dbReference>
<sequence length="30" mass="3671">MTMAPDLHARRSDDLIKVWFRFVPWEGWLP</sequence>
<keyword evidence="2" id="KW-1185">Reference proteome</keyword>
<name>A0ABT9MRN9_9ACTN</name>
<evidence type="ECO:0000313" key="2">
    <source>
        <dbReference type="Proteomes" id="UP001240984"/>
    </source>
</evidence>
<reference evidence="1 2" key="1">
    <citation type="submission" date="2023-07" db="EMBL/GenBank/DDBJ databases">
        <title>Sequencing the genomes of 1000 actinobacteria strains.</title>
        <authorList>
            <person name="Klenk H.-P."/>
        </authorList>
    </citation>
    <scope>NUCLEOTIDE SEQUENCE [LARGE SCALE GENOMIC DNA]</scope>
    <source>
        <strain evidence="1 2">DSM 44710</strain>
    </source>
</reference>
<evidence type="ECO:0000313" key="1">
    <source>
        <dbReference type="EMBL" id="MDP9794108.1"/>
    </source>
</evidence>
<dbReference type="EMBL" id="JAUSRA010000001">
    <property type="protein sequence ID" value="MDP9794108.1"/>
    <property type="molecule type" value="Genomic_DNA"/>
</dbReference>
<organism evidence="1 2">
    <name type="scientific">Catenuloplanes nepalensis</name>
    <dbReference type="NCBI Taxonomy" id="587533"/>
    <lineage>
        <taxon>Bacteria</taxon>
        <taxon>Bacillati</taxon>
        <taxon>Actinomycetota</taxon>
        <taxon>Actinomycetes</taxon>
        <taxon>Micromonosporales</taxon>
        <taxon>Micromonosporaceae</taxon>
        <taxon>Catenuloplanes</taxon>
    </lineage>
</organism>
<proteinExistence type="predicted"/>